<proteinExistence type="predicted"/>
<protein>
    <submittedName>
        <fullName evidence="1">Uncharacterized protein</fullName>
    </submittedName>
</protein>
<dbReference type="AlphaFoldDB" id="A0A9Q1B982"/>
<evidence type="ECO:0000313" key="1">
    <source>
        <dbReference type="EMBL" id="KAJ8017675.1"/>
    </source>
</evidence>
<accession>A0A9Q1B982</accession>
<keyword evidence="2" id="KW-1185">Reference proteome</keyword>
<evidence type="ECO:0000313" key="2">
    <source>
        <dbReference type="Proteomes" id="UP001152320"/>
    </source>
</evidence>
<dbReference type="EMBL" id="JAIZAY010001182">
    <property type="protein sequence ID" value="KAJ8017675.1"/>
    <property type="molecule type" value="Genomic_DNA"/>
</dbReference>
<dbReference type="Proteomes" id="UP001152320">
    <property type="component" value="Unassembled WGS sequence"/>
</dbReference>
<gene>
    <name evidence="1" type="ORF">HOLleu_44749</name>
</gene>
<sequence length="57" mass="6985">MRTGPVYIPSYGDWVLLRNLCWCLQEQKQTFFKKAMHYCKSQEKVQTFSWQRLRLRG</sequence>
<organism evidence="1 2">
    <name type="scientific">Holothuria leucospilota</name>
    <name type="common">Black long sea cucumber</name>
    <name type="synonym">Mertensiothuria leucospilota</name>
    <dbReference type="NCBI Taxonomy" id="206669"/>
    <lineage>
        <taxon>Eukaryota</taxon>
        <taxon>Metazoa</taxon>
        <taxon>Echinodermata</taxon>
        <taxon>Eleutherozoa</taxon>
        <taxon>Echinozoa</taxon>
        <taxon>Holothuroidea</taxon>
        <taxon>Aspidochirotacea</taxon>
        <taxon>Aspidochirotida</taxon>
        <taxon>Holothuriidae</taxon>
        <taxon>Holothuria</taxon>
    </lineage>
</organism>
<comment type="caution">
    <text evidence="1">The sequence shown here is derived from an EMBL/GenBank/DDBJ whole genome shotgun (WGS) entry which is preliminary data.</text>
</comment>
<name>A0A9Q1B982_HOLLE</name>
<reference evidence="1" key="1">
    <citation type="submission" date="2021-10" db="EMBL/GenBank/DDBJ databases">
        <title>Tropical sea cucumber genome reveals ecological adaptation and Cuvierian tubules defense mechanism.</title>
        <authorList>
            <person name="Chen T."/>
        </authorList>
    </citation>
    <scope>NUCLEOTIDE SEQUENCE</scope>
    <source>
        <strain evidence="1">Nanhai2018</strain>
        <tissue evidence="1">Muscle</tissue>
    </source>
</reference>